<keyword evidence="2" id="KW-1185">Reference proteome</keyword>
<evidence type="ECO:0000313" key="2">
    <source>
        <dbReference type="Proteomes" id="UP000186817"/>
    </source>
</evidence>
<keyword evidence="1" id="KW-0966">Cell projection</keyword>
<comment type="caution">
    <text evidence="1">The sequence shown here is derived from an EMBL/GenBank/DDBJ whole genome shotgun (WGS) entry which is preliminary data.</text>
</comment>
<protein>
    <submittedName>
        <fullName evidence="1">Flagellar WD repeat-containing protein Pf20</fullName>
    </submittedName>
</protein>
<keyword evidence="1" id="KW-0282">Flagellum</keyword>
<reference evidence="1 2" key="1">
    <citation type="submission" date="2016-02" db="EMBL/GenBank/DDBJ databases">
        <title>Genome analysis of coral dinoflagellate symbionts highlights evolutionary adaptations to a symbiotic lifestyle.</title>
        <authorList>
            <person name="Aranda M."/>
            <person name="Li Y."/>
            <person name="Liew Y.J."/>
            <person name="Baumgarten S."/>
            <person name="Simakov O."/>
            <person name="Wilson M."/>
            <person name="Piel J."/>
            <person name="Ashoor H."/>
            <person name="Bougouffa S."/>
            <person name="Bajic V.B."/>
            <person name="Ryu T."/>
            <person name="Ravasi T."/>
            <person name="Bayer T."/>
            <person name="Micklem G."/>
            <person name="Kim H."/>
            <person name="Bhak J."/>
            <person name="Lajeunesse T.C."/>
            <person name="Voolstra C.R."/>
        </authorList>
    </citation>
    <scope>NUCLEOTIDE SEQUENCE [LARGE SCALE GENOMIC DNA]</scope>
    <source>
        <strain evidence="1 2">CCMP2467</strain>
    </source>
</reference>
<name>A0A1Q9CCD5_SYMMI</name>
<organism evidence="1 2">
    <name type="scientific">Symbiodinium microadriaticum</name>
    <name type="common">Dinoflagellate</name>
    <name type="synonym">Zooxanthella microadriatica</name>
    <dbReference type="NCBI Taxonomy" id="2951"/>
    <lineage>
        <taxon>Eukaryota</taxon>
        <taxon>Sar</taxon>
        <taxon>Alveolata</taxon>
        <taxon>Dinophyceae</taxon>
        <taxon>Suessiales</taxon>
        <taxon>Symbiodiniaceae</taxon>
        <taxon>Symbiodinium</taxon>
    </lineage>
</organism>
<proteinExistence type="predicted"/>
<accession>A0A1Q9CCD5</accession>
<dbReference type="EMBL" id="LSRX01001365">
    <property type="protein sequence ID" value="OLP80594.1"/>
    <property type="molecule type" value="Genomic_DNA"/>
</dbReference>
<dbReference type="Proteomes" id="UP000186817">
    <property type="component" value="Unassembled WGS sequence"/>
</dbReference>
<sequence length="159" mass="18208">MNDNVVLQELPEDPELLEQDDEEQLDDINRLLAETKQPADGQDAAEEAGLAKVQQRPQVIDDFFRNFLLKSMYEMKRSLEVFQAEWYEMQQTGKFKDSELTIVPDVYTRNHGFQQADSYRVIGPTFMHDLGSSFSLRCHLEMRVADNVGGCWASDGVEG</sequence>
<dbReference type="OrthoDB" id="538223at2759"/>
<evidence type="ECO:0000313" key="1">
    <source>
        <dbReference type="EMBL" id="OLP80594.1"/>
    </source>
</evidence>
<gene>
    <name evidence="1" type="primary">PF20</name>
    <name evidence="1" type="ORF">AK812_SmicGene38964</name>
</gene>
<dbReference type="AlphaFoldDB" id="A0A1Q9CCD5"/>
<keyword evidence="1" id="KW-0969">Cilium</keyword>